<comment type="subcellular location">
    <subcellularLocation>
        <location evidence="1">Membrane</location>
        <topology evidence="1">Multi-pass membrane protein</topology>
    </subcellularLocation>
</comment>
<keyword evidence="2 5" id="KW-0812">Transmembrane</keyword>
<sequence length="165" mass="18830">MPGFHSASEYTKTCLVLLLATAAVLAVSYGAPYWTTTADGHSGLWWGCRWDICYMRWDYWTSAWVKATQAFMTMAIITVVFAILCLGAFIYQEYFYEDKRMVALSMILTFATSLFIMVAVFTWASNEHYGSGEVLNWPFALACACCLTSFVTGWFLFMELRRPDK</sequence>
<dbReference type="AlphaFoldDB" id="A0AAD9N8K3"/>
<keyword evidence="3 5" id="KW-1133">Transmembrane helix</keyword>
<evidence type="ECO:0000256" key="3">
    <source>
        <dbReference type="ARBA" id="ARBA00022989"/>
    </source>
</evidence>
<protein>
    <submittedName>
        <fullName evidence="7">Uncharacterized protein</fullName>
    </submittedName>
</protein>
<feature type="transmembrane region" description="Helical" evidence="5">
    <location>
        <begin position="103"/>
        <end position="125"/>
    </location>
</feature>
<evidence type="ECO:0000256" key="4">
    <source>
        <dbReference type="ARBA" id="ARBA00023136"/>
    </source>
</evidence>
<dbReference type="Proteomes" id="UP001208570">
    <property type="component" value="Unassembled WGS sequence"/>
</dbReference>
<proteinExistence type="predicted"/>
<keyword evidence="8" id="KW-1185">Reference proteome</keyword>
<gene>
    <name evidence="7" type="ORF">LSH36_126g00031</name>
</gene>
<dbReference type="EMBL" id="JAODUP010000126">
    <property type="protein sequence ID" value="KAK2160840.1"/>
    <property type="molecule type" value="Genomic_DNA"/>
</dbReference>
<name>A0AAD9N8K3_9ANNE</name>
<reference evidence="7" key="1">
    <citation type="journal article" date="2023" name="Mol. Biol. Evol.">
        <title>Third-Generation Sequencing Reveals the Adaptive Role of the Epigenome in Three Deep-Sea Polychaetes.</title>
        <authorList>
            <person name="Perez M."/>
            <person name="Aroh O."/>
            <person name="Sun Y."/>
            <person name="Lan Y."/>
            <person name="Juniper S.K."/>
            <person name="Young C.R."/>
            <person name="Angers B."/>
            <person name="Qian P.Y."/>
        </authorList>
    </citation>
    <scope>NUCLEOTIDE SEQUENCE</scope>
    <source>
        <strain evidence="7">P08H-3</strain>
    </source>
</reference>
<comment type="caution">
    <text evidence="7">The sequence shown here is derived from an EMBL/GenBank/DDBJ whole genome shotgun (WGS) entry which is preliminary data.</text>
</comment>
<evidence type="ECO:0000256" key="2">
    <source>
        <dbReference type="ARBA" id="ARBA00022692"/>
    </source>
</evidence>
<feature type="chain" id="PRO_5042146137" evidence="6">
    <location>
        <begin position="27"/>
        <end position="165"/>
    </location>
</feature>
<keyword evidence="4 5" id="KW-0472">Membrane</keyword>
<keyword evidence="6" id="KW-0732">Signal</keyword>
<dbReference type="Pfam" id="PF00822">
    <property type="entry name" value="PMP22_Claudin"/>
    <property type="match status" value="1"/>
</dbReference>
<feature type="transmembrane region" description="Helical" evidence="5">
    <location>
        <begin position="137"/>
        <end position="157"/>
    </location>
</feature>
<feature type="transmembrane region" description="Helical" evidence="5">
    <location>
        <begin position="70"/>
        <end position="91"/>
    </location>
</feature>
<feature type="signal peptide" evidence="6">
    <location>
        <begin position="1"/>
        <end position="26"/>
    </location>
</feature>
<evidence type="ECO:0000256" key="6">
    <source>
        <dbReference type="SAM" id="SignalP"/>
    </source>
</evidence>
<accession>A0AAD9N8K3</accession>
<dbReference type="GO" id="GO:0016020">
    <property type="term" value="C:membrane"/>
    <property type="evidence" value="ECO:0007669"/>
    <property type="project" value="UniProtKB-SubCell"/>
</dbReference>
<organism evidence="7 8">
    <name type="scientific">Paralvinella palmiformis</name>
    <dbReference type="NCBI Taxonomy" id="53620"/>
    <lineage>
        <taxon>Eukaryota</taxon>
        <taxon>Metazoa</taxon>
        <taxon>Spiralia</taxon>
        <taxon>Lophotrochozoa</taxon>
        <taxon>Annelida</taxon>
        <taxon>Polychaeta</taxon>
        <taxon>Sedentaria</taxon>
        <taxon>Canalipalpata</taxon>
        <taxon>Terebellida</taxon>
        <taxon>Terebelliformia</taxon>
        <taxon>Alvinellidae</taxon>
        <taxon>Paralvinella</taxon>
    </lineage>
</organism>
<evidence type="ECO:0000256" key="5">
    <source>
        <dbReference type="SAM" id="Phobius"/>
    </source>
</evidence>
<evidence type="ECO:0000313" key="8">
    <source>
        <dbReference type="Proteomes" id="UP001208570"/>
    </source>
</evidence>
<dbReference type="InterPro" id="IPR004031">
    <property type="entry name" value="PMP22/EMP/MP20/Claudin"/>
</dbReference>
<evidence type="ECO:0000256" key="1">
    <source>
        <dbReference type="ARBA" id="ARBA00004141"/>
    </source>
</evidence>
<evidence type="ECO:0000313" key="7">
    <source>
        <dbReference type="EMBL" id="KAK2160840.1"/>
    </source>
</evidence>
<dbReference type="Gene3D" id="1.20.140.150">
    <property type="match status" value="1"/>
</dbReference>